<protein>
    <submittedName>
        <fullName evidence="4">Response regulator</fullName>
    </submittedName>
</protein>
<dbReference type="Pfam" id="PF00072">
    <property type="entry name" value="Response_reg"/>
    <property type="match status" value="1"/>
</dbReference>
<dbReference type="PANTHER" id="PTHR44591:SF3">
    <property type="entry name" value="RESPONSE REGULATORY DOMAIN-CONTAINING PROTEIN"/>
    <property type="match status" value="1"/>
</dbReference>
<gene>
    <name evidence="4" type="ORF">JQX08_00605</name>
</gene>
<organism evidence="4 5">
    <name type="scientific">Zestomonas insulae</name>
    <dbReference type="NCBI Taxonomy" id="2809017"/>
    <lineage>
        <taxon>Bacteria</taxon>
        <taxon>Pseudomonadati</taxon>
        <taxon>Pseudomonadota</taxon>
        <taxon>Gammaproteobacteria</taxon>
        <taxon>Pseudomonadales</taxon>
        <taxon>Pseudomonadaceae</taxon>
        <taxon>Zestomonas</taxon>
    </lineage>
</organism>
<dbReference type="Proteomes" id="UP000717995">
    <property type="component" value="Unassembled WGS sequence"/>
</dbReference>
<dbReference type="Gene3D" id="3.40.50.2300">
    <property type="match status" value="1"/>
</dbReference>
<dbReference type="SUPFAM" id="SSF52172">
    <property type="entry name" value="CheY-like"/>
    <property type="match status" value="1"/>
</dbReference>
<dbReference type="InterPro" id="IPR001789">
    <property type="entry name" value="Sig_transdc_resp-reg_receiver"/>
</dbReference>
<dbReference type="InterPro" id="IPR011006">
    <property type="entry name" value="CheY-like_superfamily"/>
</dbReference>
<dbReference type="PANTHER" id="PTHR44591">
    <property type="entry name" value="STRESS RESPONSE REGULATOR PROTEIN 1"/>
    <property type="match status" value="1"/>
</dbReference>
<proteinExistence type="predicted"/>
<evidence type="ECO:0000313" key="5">
    <source>
        <dbReference type="Proteomes" id="UP000717995"/>
    </source>
</evidence>
<evidence type="ECO:0000256" key="2">
    <source>
        <dbReference type="PROSITE-ProRule" id="PRU00169"/>
    </source>
</evidence>
<dbReference type="EMBL" id="JAFEUP010000001">
    <property type="protein sequence ID" value="MBM7059199.1"/>
    <property type="molecule type" value="Genomic_DNA"/>
</dbReference>
<feature type="modified residue" description="4-aspartylphosphate" evidence="2">
    <location>
        <position position="53"/>
    </location>
</feature>
<accession>A0ABS2I7R9</accession>
<dbReference type="InterPro" id="IPR050595">
    <property type="entry name" value="Bact_response_regulator"/>
</dbReference>
<dbReference type="PROSITE" id="PS50110">
    <property type="entry name" value="RESPONSE_REGULATORY"/>
    <property type="match status" value="1"/>
</dbReference>
<evidence type="ECO:0000313" key="4">
    <source>
        <dbReference type="EMBL" id="MBM7059199.1"/>
    </source>
</evidence>
<feature type="domain" description="Response regulatory" evidence="3">
    <location>
        <begin position="4"/>
        <end position="117"/>
    </location>
</feature>
<dbReference type="SMART" id="SM00448">
    <property type="entry name" value="REC"/>
    <property type="match status" value="1"/>
</dbReference>
<evidence type="ECO:0000256" key="1">
    <source>
        <dbReference type="ARBA" id="ARBA00022553"/>
    </source>
</evidence>
<comment type="caution">
    <text evidence="4">The sequence shown here is derived from an EMBL/GenBank/DDBJ whole genome shotgun (WGS) entry which is preliminary data.</text>
</comment>
<evidence type="ECO:0000259" key="3">
    <source>
        <dbReference type="PROSITE" id="PS50110"/>
    </source>
</evidence>
<name>A0ABS2I7R9_9GAMM</name>
<keyword evidence="1 2" id="KW-0597">Phosphoprotein</keyword>
<dbReference type="RefSeq" id="WP_204913954.1">
    <property type="nucleotide sequence ID" value="NZ_JAFEUP010000001.1"/>
</dbReference>
<sequence>MTNKVMIVEDEKILAQNLRLYLEQQWFVVQTVADGASALELAPQFQPEVIVLDYRLPDMEGFEVIDALGRDWRYRCLLITGHPTCAVCEAAAQRDIDHILFKPFPLQEMGRVVTRLLANLDADLGEDFPLHLYDGSWRLVERHELPGVLPAGAEKGKATPRNESR</sequence>
<reference evidence="4 5" key="1">
    <citation type="submission" date="2021-02" db="EMBL/GenBank/DDBJ databases">
        <authorList>
            <person name="Lee D.-H."/>
        </authorList>
    </citation>
    <scope>NUCLEOTIDE SEQUENCE [LARGE SCALE GENOMIC DNA]</scope>
    <source>
        <strain evidence="4 5">UL073</strain>
    </source>
</reference>
<keyword evidence="5" id="KW-1185">Reference proteome</keyword>